<dbReference type="OrthoDB" id="5525374at2"/>
<dbReference type="AlphaFoldDB" id="Q2L1M7"/>
<keyword evidence="1" id="KW-0808">Transferase</keyword>
<dbReference type="RefSeq" id="WP_012417286.1">
    <property type="nucleotide sequence ID" value="NC_010645.1"/>
</dbReference>
<name>Q2L1M7_BORA1</name>
<dbReference type="Pfam" id="PF00583">
    <property type="entry name" value="Acetyltransf_1"/>
    <property type="match status" value="1"/>
</dbReference>
<evidence type="ECO:0000256" key="2">
    <source>
        <dbReference type="ARBA" id="ARBA00023315"/>
    </source>
</evidence>
<dbReference type="CDD" id="cd04301">
    <property type="entry name" value="NAT_SF"/>
    <property type="match status" value="1"/>
</dbReference>
<dbReference type="SUPFAM" id="SSF55729">
    <property type="entry name" value="Acyl-CoA N-acyltransferases (Nat)"/>
    <property type="match status" value="1"/>
</dbReference>
<evidence type="ECO:0000313" key="4">
    <source>
        <dbReference type="EMBL" id="CAJ49224.1"/>
    </source>
</evidence>
<sequence length="152" mass="17417">MSKESPELQLRTAGEDDVPFLLDLRRRTMEPHLVQDHVPFDDDIHMQRIRYHWEDARIVLIDQQPAGLFKVHLDEEGLYVIQIQLAPAWQGLGLGARLLNTVLARADAQKLAVRLAVLKNNPARRLYERLGFLTQGENDIEYLMVRQPASAG</sequence>
<reference evidence="4 5" key="1">
    <citation type="journal article" date="2006" name="J. Bacteriol.">
        <title>Comparison of the genome sequence of the poultry pathogen Bordetella avium with those of B. bronchiseptica, B. pertussis, and B. parapertussis reveals extensive diversity in surface structures associated with host interaction.</title>
        <authorList>
            <person name="Sebaihia M."/>
            <person name="Preston A."/>
            <person name="Maskell D.J."/>
            <person name="Kuzmiak H."/>
            <person name="Connell T.D."/>
            <person name="King N.D."/>
            <person name="Orndorff P.E."/>
            <person name="Miyamoto D.M."/>
            <person name="Thomson N.R."/>
            <person name="Harris D."/>
            <person name="Goble A."/>
            <person name="Lord A."/>
            <person name="Murphy L."/>
            <person name="Quail M.A."/>
            <person name="Rutter S."/>
            <person name="Squares R."/>
            <person name="Squares S."/>
            <person name="Woodward J."/>
            <person name="Parkhill J."/>
            <person name="Temple L.M."/>
        </authorList>
    </citation>
    <scope>NUCLEOTIDE SEQUENCE [LARGE SCALE GENOMIC DNA]</scope>
    <source>
        <strain evidence="4 5">197N</strain>
    </source>
</reference>
<feature type="domain" description="N-acetyltransferase" evidence="3">
    <location>
        <begin position="8"/>
        <end position="149"/>
    </location>
</feature>
<accession>Q2L1M7</accession>
<dbReference type="PROSITE" id="PS51186">
    <property type="entry name" value="GNAT"/>
    <property type="match status" value="1"/>
</dbReference>
<dbReference type="EMBL" id="AM167904">
    <property type="protein sequence ID" value="CAJ49224.1"/>
    <property type="molecule type" value="Genomic_DNA"/>
</dbReference>
<evidence type="ECO:0000259" key="3">
    <source>
        <dbReference type="PROSITE" id="PS51186"/>
    </source>
</evidence>
<proteinExistence type="predicted"/>
<evidence type="ECO:0000313" key="5">
    <source>
        <dbReference type="Proteomes" id="UP000001977"/>
    </source>
</evidence>
<dbReference type="GO" id="GO:0016747">
    <property type="term" value="F:acyltransferase activity, transferring groups other than amino-acyl groups"/>
    <property type="evidence" value="ECO:0007669"/>
    <property type="project" value="InterPro"/>
</dbReference>
<gene>
    <name evidence="4" type="ordered locus">BAV1615</name>
</gene>
<dbReference type="eggNOG" id="COG0456">
    <property type="taxonomic scope" value="Bacteria"/>
</dbReference>
<dbReference type="Gene3D" id="3.40.630.30">
    <property type="match status" value="1"/>
</dbReference>
<keyword evidence="5" id="KW-1185">Reference proteome</keyword>
<dbReference type="InterPro" id="IPR016181">
    <property type="entry name" value="Acyl_CoA_acyltransferase"/>
</dbReference>
<dbReference type="STRING" id="360910.BAV1615"/>
<dbReference type="HOGENOM" id="CLU_013985_22_1_4"/>
<dbReference type="InterPro" id="IPR000182">
    <property type="entry name" value="GNAT_dom"/>
</dbReference>
<evidence type="ECO:0000256" key="1">
    <source>
        <dbReference type="ARBA" id="ARBA00022679"/>
    </source>
</evidence>
<dbReference type="KEGG" id="bav:BAV1615"/>
<dbReference type="GeneID" id="92935323"/>
<dbReference type="Proteomes" id="UP000001977">
    <property type="component" value="Chromosome"/>
</dbReference>
<dbReference type="PANTHER" id="PTHR43420:SF44">
    <property type="entry name" value="ACETYLTRANSFERASE YPEA"/>
    <property type="match status" value="1"/>
</dbReference>
<protein>
    <submittedName>
        <fullName evidence="4">Acetyltransferase</fullName>
    </submittedName>
</protein>
<dbReference type="InterPro" id="IPR050680">
    <property type="entry name" value="YpeA/RimI_acetyltransf"/>
</dbReference>
<keyword evidence="2" id="KW-0012">Acyltransferase</keyword>
<organism evidence="4 5">
    <name type="scientific">Bordetella avium (strain 197N)</name>
    <dbReference type="NCBI Taxonomy" id="360910"/>
    <lineage>
        <taxon>Bacteria</taxon>
        <taxon>Pseudomonadati</taxon>
        <taxon>Pseudomonadota</taxon>
        <taxon>Betaproteobacteria</taxon>
        <taxon>Burkholderiales</taxon>
        <taxon>Alcaligenaceae</taxon>
        <taxon>Bordetella</taxon>
    </lineage>
</organism>
<dbReference type="PANTHER" id="PTHR43420">
    <property type="entry name" value="ACETYLTRANSFERASE"/>
    <property type="match status" value="1"/>
</dbReference>